<dbReference type="NCBIfam" id="TIGR01536">
    <property type="entry name" value="asn_synth_AEB"/>
    <property type="match status" value="1"/>
</dbReference>
<keyword evidence="4 9" id="KW-0547">Nucleotide-binding</keyword>
<dbReference type="PROSITE" id="PS51278">
    <property type="entry name" value="GATASE_TYPE_2"/>
    <property type="match status" value="1"/>
</dbReference>
<dbReference type="EMBL" id="CP018025">
    <property type="protein sequence ID" value="APD92403.1"/>
    <property type="molecule type" value="Genomic_DNA"/>
</dbReference>
<keyword evidence="8" id="KW-0028">Amino-acid biosynthesis</keyword>
<evidence type="ECO:0000313" key="13">
    <source>
        <dbReference type="Proteomes" id="UP000182101"/>
    </source>
</evidence>
<evidence type="ECO:0000256" key="6">
    <source>
        <dbReference type="ARBA" id="ARBA00022962"/>
    </source>
</evidence>
<feature type="site" description="Important for beta-aspartyl-AMP intermediate formation" evidence="10">
    <location>
        <position position="385"/>
    </location>
</feature>
<evidence type="ECO:0000256" key="8">
    <source>
        <dbReference type="PIRSR" id="PIRSR001589-1"/>
    </source>
</evidence>
<keyword evidence="8" id="KW-0061">Asparagine biosynthesis</keyword>
<dbReference type="Gene3D" id="3.60.20.10">
    <property type="entry name" value="Glutamine Phosphoribosylpyrophosphate, subunit 1, domain 1"/>
    <property type="match status" value="1"/>
</dbReference>
<feature type="binding site" evidence="9">
    <location>
        <position position="306"/>
    </location>
    <ligand>
        <name>ATP</name>
        <dbReference type="ChEBI" id="CHEBI:30616"/>
    </ligand>
</feature>
<gene>
    <name evidence="12" type="ORF">BM524_21110</name>
</gene>
<evidence type="ECO:0000313" key="12">
    <source>
        <dbReference type="EMBL" id="APD92403.1"/>
    </source>
</evidence>
<evidence type="ECO:0000256" key="1">
    <source>
        <dbReference type="ARBA" id="ARBA00005187"/>
    </source>
</evidence>
<dbReference type="InterPro" id="IPR029055">
    <property type="entry name" value="Ntn_hydrolases_N"/>
</dbReference>
<evidence type="ECO:0000256" key="4">
    <source>
        <dbReference type="ARBA" id="ARBA00022741"/>
    </source>
</evidence>
<dbReference type="PANTHER" id="PTHR43284">
    <property type="entry name" value="ASPARAGINE SYNTHETASE (GLUTAMINE-HYDROLYZING)"/>
    <property type="match status" value="1"/>
</dbReference>
<dbReference type="InterPro" id="IPR001962">
    <property type="entry name" value="Asn_synthase"/>
</dbReference>
<dbReference type="InterPro" id="IPR014729">
    <property type="entry name" value="Rossmann-like_a/b/a_fold"/>
</dbReference>
<evidence type="ECO:0000259" key="11">
    <source>
        <dbReference type="PROSITE" id="PS51278"/>
    </source>
</evidence>
<reference evidence="12 13" key="1">
    <citation type="submission" date="2016-11" db="EMBL/GenBank/DDBJ databases">
        <title>Networking in microbes: conjugative elements and plasmids in the genus Alteromonas.</title>
        <authorList>
            <person name="Lopez-Perez M."/>
            <person name="Ramon-Marco N."/>
            <person name="Rodriguez-Valera F."/>
        </authorList>
    </citation>
    <scope>NUCLEOTIDE SEQUENCE [LARGE SCALE GENOMIC DNA]</scope>
    <source>
        <strain evidence="12 13">CP48</strain>
        <plasmid evidence="13">pamcp48-600</plasmid>
    </source>
</reference>
<evidence type="ECO:0000256" key="2">
    <source>
        <dbReference type="ARBA" id="ARBA00005752"/>
    </source>
</evidence>
<dbReference type="InterPro" id="IPR051786">
    <property type="entry name" value="ASN_synthetase/amidase"/>
</dbReference>
<dbReference type="GO" id="GO:0005524">
    <property type="term" value="F:ATP binding"/>
    <property type="evidence" value="ECO:0007669"/>
    <property type="project" value="UniProtKB-KW"/>
</dbReference>
<dbReference type="Pfam" id="PF13537">
    <property type="entry name" value="GATase_7"/>
    <property type="match status" value="1"/>
</dbReference>
<dbReference type="CDD" id="cd00712">
    <property type="entry name" value="AsnB"/>
    <property type="match status" value="1"/>
</dbReference>
<dbReference type="RefSeq" id="WP_071961019.1">
    <property type="nucleotide sequence ID" value="NZ_CP018025.1"/>
</dbReference>
<evidence type="ECO:0000256" key="7">
    <source>
        <dbReference type="ARBA" id="ARBA00048741"/>
    </source>
</evidence>
<comment type="similarity">
    <text evidence="2">Belongs to the asparagine synthetase family.</text>
</comment>
<organism evidence="12 13">
    <name type="scientific">Alteromonas mediterranea</name>
    <dbReference type="NCBI Taxonomy" id="314275"/>
    <lineage>
        <taxon>Bacteria</taxon>
        <taxon>Pseudomonadati</taxon>
        <taxon>Pseudomonadota</taxon>
        <taxon>Gammaproteobacteria</taxon>
        <taxon>Alteromonadales</taxon>
        <taxon>Alteromonadaceae</taxon>
        <taxon>Alteromonas/Salinimonas group</taxon>
        <taxon>Alteromonas</taxon>
    </lineage>
</organism>
<dbReference type="AlphaFoldDB" id="A0AAC9NTM6"/>
<dbReference type="InterPro" id="IPR017932">
    <property type="entry name" value="GATase_2_dom"/>
</dbReference>
<sequence>MCGIIGAVNFNDEDLGISQSALSKQMSIMGYRGPDAQEQWHHPSHPVRFGHLRLSILDTRPEGNQPMHLETEAGTLSMVFNGEVYNYLEIRKELEALTVNSQPKYTFKTTTDSEVILAAYAEWGNNCVDKFNGMFAIAIYNDKTRSLFLLRDRMGVKPLYYALTDNGIIFGSEVKAIRPLLKTLPSLQLPQIKSYMQYGYGIGEDTCDDSIKRLLPGHAMTINSCGNVIYRYWENKRPSKGGNLSRLGYDEAVAKARDIFDDSLRLRLRADVDIGVFLSGGLDSSAVVAGLHKLIGDKRQIKTFSVKYDIGEYGKGYDESVYAQQVSRMFNTDHHTYTMTAEDFESYIPEYVRTMDEPVTEAAAISLHFVSELAKKHVTVVLSGEGADEIFGGYDLYLYMEMLEKIRRIVTPAGASMIKGLAQRLLPAGNKVRKYAELVSVPFEERYRGISVYDESYHQRLLTSNIVDASDTHQLFAKSIMDETQGQDLLSRMLEFDTRTWLVDDLLIKADRMSMGSSLELRVPFLDYRMVEFAGSLPPNYKIRRGDFKSILKDMFKDELPPEILRRKKLGFPTPLCLMFQGPLKEYIQRRLLDGNKLGFFFNQSEIEILCQEHFSKKADHHRILFQLIILAEWVEQNHPSYLK</sequence>
<evidence type="ECO:0000256" key="5">
    <source>
        <dbReference type="ARBA" id="ARBA00022840"/>
    </source>
</evidence>
<comment type="pathway">
    <text evidence="1">Amino-acid biosynthesis; L-asparagine biosynthesis; L-asparagine from L-aspartate (L-Gln route): step 1/1.</text>
</comment>
<dbReference type="PANTHER" id="PTHR43284:SF1">
    <property type="entry name" value="ASPARAGINE SYNTHETASE"/>
    <property type="match status" value="1"/>
</dbReference>
<dbReference type="Gene3D" id="3.40.50.620">
    <property type="entry name" value="HUPs"/>
    <property type="match status" value="1"/>
</dbReference>
<dbReference type="EC" id="6.3.5.4" evidence="3"/>
<dbReference type="GO" id="GO:0005829">
    <property type="term" value="C:cytosol"/>
    <property type="evidence" value="ECO:0007669"/>
    <property type="project" value="TreeGrafter"/>
</dbReference>
<feature type="domain" description="Glutamine amidotransferase type-2" evidence="11">
    <location>
        <begin position="2"/>
        <end position="225"/>
    </location>
</feature>
<name>A0AAC9NTM6_9ALTE</name>
<dbReference type="SUPFAM" id="SSF56235">
    <property type="entry name" value="N-terminal nucleophile aminohydrolases (Ntn hydrolases)"/>
    <property type="match status" value="1"/>
</dbReference>
<evidence type="ECO:0000256" key="9">
    <source>
        <dbReference type="PIRSR" id="PIRSR001589-2"/>
    </source>
</evidence>
<keyword evidence="6 8" id="KW-0315">Glutamine amidotransferase</keyword>
<dbReference type="SUPFAM" id="SSF52402">
    <property type="entry name" value="Adenine nucleotide alpha hydrolases-like"/>
    <property type="match status" value="1"/>
</dbReference>
<dbReference type="CDD" id="cd01991">
    <property type="entry name" value="Asn_synthase_B_C"/>
    <property type="match status" value="1"/>
</dbReference>
<keyword evidence="5 9" id="KW-0067">ATP-binding</keyword>
<accession>A0AAC9NTM6</accession>
<geneLocation type="plasmid" evidence="13">
    <name>pamcp48-600</name>
</geneLocation>
<evidence type="ECO:0000256" key="10">
    <source>
        <dbReference type="PIRSR" id="PIRSR001589-3"/>
    </source>
</evidence>
<dbReference type="GO" id="GO:0006529">
    <property type="term" value="P:asparagine biosynthetic process"/>
    <property type="evidence" value="ECO:0007669"/>
    <property type="project" value="UniProtKB-KW"/>
</dbReference>
<dbReference type="Proteomes" id="UP000182101">
    <property type="component" value="Plasmid pAMCP48-600"/>
</dbReference>
<feature type="active site" description="For GATase activity" evidence="8">
    <location>
        <position position="2"/>
    </location>
</feature>
<dbReference type="InterPro" id="IPR006426">
    <property type="entry name" value="Asn_synth_AEB"/>
</dbReference>
<protein>
    <recommendedName>
        <fullName evidence="3">asparagine synthase (glutamine-hydrolyzing)</fullName>
        <ecNumber evidence="3">6.3.5.4</ecNumber>
    </recommendedName>
</protein>
<dbReference type="PIRSF" id="PIRSF001589">
    <property type="entry name" value="Asn_synthetase_glu-h"/>
    <property type="match status" value="1"/>
</dbReference>
<comment type="catalytic activity">
    <reaction evidence="7">
        <text>L-aspartate + L-glutamine + ATP + H2O = L-asparagine + L-glutamate + AMP + diphosphate + H(+)</text>
        <dbReference type="Rhea" id="RHEA:12228"/>
        <dbReference type="ChEBI" id="CHEBI:15377"/>
        <dbReference type="ChEBI" id="CHEBI:15378"/>
        <dbReference type="ChEBI" id="CHEBI:29985"/>
        <dbReference type="ChEBI" id="CHEBI:29991"/>
        <dbReference type="ChEBI" id="CHEBI:30616"/>
        <dbReference type="ChEBI" id="CHEBI:33019"/>
        <dbReference type="ChEBI" id="CHEBI:58048"/>
        <dbReference type="ChEBI" id="CHEBI:58359"/>
        <dbReference type="ChEBI" id="CHEBI:456215"/>
        <dbReference type="EC" id="6.3.5.4"/>
    </reaction>
</comment>
<dbReference type="InterPro" id="IPR033738">
    <property type="entry name" value="AsnB_N"/>
</dbReference>
<keyword evidence="12" id="KW-0614">Plasmid</keyword>
<evidence type="ECO:0000256" key="3">
    <source>
        <dbReference type="ARBA" id="ARBA00012737"/>
    </source>
</evidence>
<feature type="binding site" evidence="9">
    <location>
        <begin position="383"/>
        <end position="384"/>
    </location>
    <ligand>
        <name>ATP</name>
        <dbReference type="ChEBI" id="CHEBI:30616"/>
    </ligand>
</feature>
<proteinExistence type="inferred from homology"/>
<feature type="binding site" evidence="9">
    <location>
        <position position="112"/>
    </location>
    <ligand>
        <name>L-glutamine</name>
        <dbReference type="ChEBI" id="CHEBI:58359"/>
    </ligand>
</feature>
<dbReference type="GO" id="GO:0004066">
    <property type="term" value="F:asparagine synthase (glutamine-hydrolyzing) activity"/>
    <property type="evidence" value="ECO:0007669"/>
    <property type="project" value="UniProtKB-EC"/>
</dbReference>
<dbReference type="Pfam" id="PF00733">
    <property type="entry name" value="Asn_synthase"/>
    <property type="match status" value="1"/>
</dbReference>